<evidence type="ECO:0000256" key="1">
    <source>
        <dbReference type="ARBA" id="ARBA00022468"/>
    </source>
</evidence>
<keyword evidence="5" id="KW-1185">Reference proteome</keyword>
<accession>A0ABP0I475</accession>
<dbReference type="InterPro" id="IPR027038">
    <property type="entry name" value="RanGap"/>
</dbReference>
<reference evidence="4 5" key="1">
    <citation type="submission" date="2024-02" db="EMBL/GenBank/DDBJ databases">
        <authorList>
            <person name="Chen Y."/>
            <person name="Shah S."/>
            <person name="Dougan E. K."/>
            <person name="Thang M."/>
            <person name="Chan C."/>
        </authorList>
    </citation>
    <scope>NUCLEOTIDE SEQUENCE [LARGE SCALE GENOMIC DNA]</scope>
</reference>
<sequence length="526" mass="57189">MAELAASLPHFENIKVLNIKRFKAGEVEAKAFFEALGSIPLQKLCMSSAVHAEAAGQAMVKALQELDVAAFAALTELDFSYCRMDHGLGEVIAESLKTNRTLTYIDLSWNEVTDVGVQVIAESLKTNRTLTYIDLSWNKVTDVGVQALANALSVNNVLTHLDLNGNECNTVVGKQALHEIEDLLQVNRGAAEAPATTPAKQEQDAGDRADAFCGHPRIQELARQLKKGGAMNEIFFDGSDETLGDDETFGDDEVKVLVETLKVNRSVSSIYLAQAEITDTGVKAIAEMLMHNNRITRINLDYNKIGDSGVEALAEVLKHNRSIIHIYLRWNDIGEVGAKALAEAVQENDVILHIGLDPAESGHQCEDAMRRIDQRCEANQEAKATATVEKLVQELKTDGAKKEIDLRSQYIGDAQVQALSQVLEINESITHIDLSNNPIKDAGAQALAEVLKHNRSITNIDLRYNQIGEVGAEALAEAVQENDAILEIALRGNPLTDGSGPEALERIQERCEANQAAAEARAQSAG</sequence>
<dbReference type="PANTHER" id="PTHR24113:SF12">
    <property type="entry name" value="RAN GTPASE-ACTIVATING PROTEIN 1"/>
    <property type="match status" value="1"/>
</dbReference>
<dbReference type="Pfam" id="PF13516">
    <property type="entry name" value="LRR_6"/>
    <property type="match status" value="7"/>
</dbReference>
<name>A0ABP0I475_9DINO</name>
<keyword evidence="2" id="KW-0433">Leucine-rich repeat</keyword>
<comment type="caution">
    <text evidence="4">The sequence shown here is derived from an EMBL/GenBank/DDBJ whole genome shotgun (WGS) entry which is preliminary data.</text>
</comment>
<evidence type="ECO:0000313" key="5">
    <source>
        <dbReference type="Proteomes" id="UP001642464"/>
    </source>
</evidence>
<protein>
    <submittedName>
        <fullName evidence="4">LRR and CARD domains-containing protein 3 (Nucleotide-binding oligomerization domain protein 3</fullName>
    </submittedName>
</protein>
<dbReference type="PANTHER" id="PTHR24113">
    <property type="entry name" value="RAN GTPASE-ACTIVATING PROTEIN 1"/>
    <property type="match status" value="1"/>
</dbReference>
<evidence type="ECO:0000313" key="4">
    <source>
        <dbReference type="EMBL" id="CAK8996797.1"/>
    </source>
</evidence>
<evidence type="ECO:0000256" key="3">
    <source>
        <dbReference type="ARBA" id="ARBA00022737"/>
    </source>
</evidence>
<evidence type="ECO:0000256" key="2">
    <source>
        <dbReference type="ARBA" id="ARBA00022614"/>
    </source>
</evidence>
<dbReference type="InterPro" id="IPR032675">
    <property type="entry name" value="LRR_dom_sf"/>
</dbReference>
<dbReference type="SMART" id="SM00368">
    <property type="entry name" value="LRR_RI"/>
    <property type="match status" value="8"/>
</dbReference>
<proteinExistence type="predicted"/>
<gene>
    <name evidence="4" type="ORF">SCF082_LOCUS4939</name>
</gene>
<dbReference type="SUPFAM" id="SSF52047">
    <property type="entry name" value="RNI-like"/>
    <property type="match status" value="3"/>
</dbReference>
<dbReference type="Gene3D" id="3.80.10.10">
    <property type="entry name" value="Ribonuclease Inhibitor"/>
    <property type="match status" value="3"/>
</dbReference>
<organism evidence="4 5">
    <name type="scientific">Durusdinium trenchii</name>
    <dbReference type="NCBI Taxonomy" id="1381693"/>
    <lineage>
        <taxon>Eukaryota</taxon>
        <taxon>Sar</taxon>
        <taxon>Alveolata</taxon>
        <taxon>Dinophyceae</taxon>
        <taxon>Suessiales</taxon>
        <taxon>Symbiodiniaceae</taxon>
        <taxon>Durusdinium</taxon>
    </lineage>
</organism>
<dbReference type="Proteomes" id="UP001642464">
    <property type="component" value="Unassembled WGS sequence"/>
</dbReference>
<keyword evidence="3" id="KW-0677">Repeat</keyword>
<dbReference type="EMBL" id="CAXAMM010002603">
    <property type="protein sequence ID" value="CAK8996797.1"/>
    <property type="molecule type" value="Genomic_DNA"/>
</dbReference>
<dbReference type="InterPro" id="IPR001611">
    <property type="entry name" value="Leu-rich_rpt"/>
</dbReference>
<keyword evidence="1" id="KW-0343">GTPase activation</keyword>